<keyword evidence="2" id="KW-1185">Reference proteome</keyword>
<comment type="caution">
    <text evidence="1">The sequence shown here is derived from an EMBL/GenBank/DDBJ whole genome shotgun (WGS) entry which is preliminary data.</text>
</comment>
<dbReference type="Proteomes" id="UP001501251">
    <property type="component" value="Unassembled WGS sequence"/>
</dbReference>
<dbReference type="EMBL" id="BAABAQ010000014">
    <property type="protein sequence ID" value="GAA4205433.1"/>
    <property type="molecule type" value="Genomic_DNA"/>
</dbReference>
<proteinExistence type="predicted"/>
<gene>
    <name evidence="1" type="ORF">GCM10022252_66030</name>
</gene>
<sequence length="62" mass="6356">MVVLIDAGKAAVVVNFEDVFFAIRKAPPLMAEGGSVVVNASRTFINGQDLVIDGGPVNATPG</sequence>
<protein>
    <submittedName>
        <fullName evidence="1">Uncharacterized protein</fullName>
    </submittedName>
</protein>
<evidence type="ECO:0000313" key="1">
    <source>
        <dbReference type="EMBL" id="GAA4205433.1"/>
    </source>
</evidence>
<accession>A0ABP8BF55</accession>
<organism evidence="1 2">
    <name type="scientific">Streptosporangium oxazolinicum</name>
    <dbReference type="NCBI Taxonomy" id="909287"/>
    <lineage>
        <taxon>Bacteria</taxon>
        <taxon>Bacillati</taxon>
        <taxon>Actinomycetota</taxon>
        <taxon>Actinomycetes</taxon>
        <taxon>Streptosporangiales</taxon>
        <taxon>Streptosporangiaceae</taxon>
        <taxon>Streptosporangium</taxon>
    </lineage>
</organism>
<reference evidence="2" key="1">
    <citation type="journal article" date="2019" name="Int. J. Syst. Evol. Microbiol.">
        <title>The Global Catalogue of Microorganisms (GCM) 10K type strain sequencing project: providing services to taxonomists for standard genome sequencing and annotation.</title>
        <authorList>
            <consortium name="The Broad Institute Genomics Platform"/>
            <consortium name="The Broad Institute Genome Sequencing Center for Infectious Disease"/>
            <person name="Wu L."/>
            <person name="Ma J."/>
        </authorList>
    </citation>
    <scope>NUCLEOTIDE SEQUENCE [LARGE SCALE GENOMIC DNA]</scope>
    <source>
        <strain evidence="2">JCM 17388</strain>
    </source>
</reference>
<evidence type="ECO:0000313" key="2">
    <source>
        <dbReference type="Proteomes" id="UP001501251"/>
    </source>
</evidence>
<name>A0ABP8BF55_9ACTN</name>